<gene>
    <name evidence="3" type="ORF">KC820_06395</name>
</gene>
<dbReference type="PANTHER" id="PTHR41313:SF1">
    <property type="entry name" value="DNA METHYLASE ADENINE-SPECIFIC DOMAIN-CONTAINING PROTEIN"/>
    <property type="match status" value="1"/>
</dbReference>
<organism evidence="3 4">
    <name type="scientific">Allobacillus saliphilus</name>
    <dbReference type="NCBI Taxonomy" id="2912308"/>
    <lineage>
        <taxon>Bacteria</taxon>
        <taxon>Bacillati</taxon>
        <taxon>Bacillota</taxon>
        <taxon>Bacilli</taxon>
        <taxon>Bacillales</taxon>
        <taxon>Bacillaceae</taxon>
        <taxon>Allobacillus</taxon>
    </lineage>
</organism>
<dbReference type="GO" id="GO:0008170">
    <property type="term" value="F:N-methyltransferase activity"/>
    <property type="evidence" value="ECO:0007669"/>
    <property type="project" value="InterPro"/>
</dbReference>
<dbReference type="AlphaFoldDB" id="A0A941CWC2"/>
<dbReference type="InterPro" id="IPR029063">
    <property type="entry name" value="SAM-dependent_MTases_sf"/>
</dbReference>
<dbReference type="InterPro" id="IPR052933">
    <property type="entry name" value="DNA_Protect_Modify"/>
</dbReference>
<feature type="domain" description="YtxK-like N-terminal helical" evidence="2">
    <location>
        <begin position="9"/>
        <end position="87"/>
    </location>
</feature>
<dbReference type="EMBL" id="JAGSIE010000016">
    <property type="protein sequence ID" value="MBR7553786.1"/>
    <property type="molecule type" value="Genomic_DNA"/>
</dbReference>
<dbReference type="PIRSF" id="PIRSF026567">
    <property type="entry name" value="Adenine_mtase_bact_prd"/>
    <property type="match status" value="1"/>
</dbReference>
<dbReference type="GO" id="GO:0003677">
    <property type="term" value="F:DNA binding"/>
    <property type="evidence" value="ECO:0007669"/>
    <property type="project" value="InterPro"/>
</dbReference>
<evidence type="ECO:0000313" key="3">
    <source>
        <dbReference type="EMBL" id="MBR7553786.1"/>
    </source>
</evidence>
<evidence type="ECO:0000313" key="4">
    <source>
        <dbReference type="Proteomes" id="UP000675431"/>
    </source>
</evidence>
<reference evidence="3 4" key="1">
    <citation type="submission" date="2021-04" db="EMBL/GenBank/DDBJ databases">
        <title>Allobacillus sp. nov. SKP8-2 isolated from shrimp paste.</title>
        <authorList>
            <person name="Tanasupawat S."/>
            <person name="Yiamsombat S."/>
            <person name="Kanchanasin P."/>
            <person name="Kuncharoen N."/>
        </authorList>
    </citation>
    <scope>NUCLEOTIDE SEQUENCE [LARGE SCALE GENOMIC DNA]</scope>
    <source>
        <strain evidence="3 4">SKP8-2</strain>
    </source>
</reference>
<sequence length="329" mass="37925">MAEQMERVERLFDWIDHTTKIIESEESVPYLEALIASSGLLFDPQLPENMKSTYEESLVNQLDRINLKDFSMEERRKAMQIAILKGMKGATQQHHYVTPDTIGILMGYLIEKFMDGQSEFRMFDPAVGTANFLLAVLNQLKNKKVEAFGSEVDPTLMRLAYNHTNLQEREIEYFHQDSLKPILLEPVDVVLSDLPVGYYPDDENAQGFQLKAEEGHSFAHHLFIEQSLTYTKPGGYLFFLIPNFLFEMDKDKKLNQFLAEEAYINGVLELPSSLFKEEKQGKSILILQKKGNEAKKPRKVMLAQLPSFKDAQGMNRTIDQINEWFANDR</sequence>
<dbReference type="Pfam" id="PF21106">
    <property type="entry name" value="YtxK_like"/>
    <property type="match status" value="1"/>
</dbReference>
<dbReference type="PRINTS" id="PR00507">
    <property type="entry name" value="N12N6MTFRASE"/>
</dbReference>
<dbReference type="Proteomes" id="UP000675431">
    <property type="component" value="Unassembled WGS sequence"/>
</dbReference>
<evidence type="ECO:0000259" key="2">
    <source>
        <dbReference type="Pfam" id="PF21106"/>
    </source>
</evidence>
<accession>A0A941CWC2</accession>
<dbReference type="PANTHER" id="PTHR41313">
    <property type="entry name" value="ADENINE-SPECIFIC METHYLTRANSFERASE"/>
    <property type="match status" value="1"/>
</dbReference>
<dbReference type="Gene3D" id="1.10.150.470">
    <property type="match status" value="1"/>
</dbReference>
<comment type="caution">
    <text evidence="3">The sequence shown here is derived from an EMBL/GenBank/DDBJ whole genome shotgun (WGS) entry which is preliminary data.</text>
</comment>
<dbReference type="CDD" id="cd02440">
    <property type="entry name" value="AdoMet_MTases"/>
    <property type="match status" value="1"/>
</dbReference>
<keyword evidence="3" id="KW-0489">Methyltransferase</keyword>
<dbReference type="InterPro" id="IPR016843">
    <property type="entry name" value="S-AdoMet-dep_Ade-MeTrfase_prd"/>
</dbReference>
<protein>
    <submittedName>
        <fullName evidence="3">Class I SAM-dependent methyltransferase</fullName>
    </submittedName>
</protein>
<name>A0A941CWC2_9BACI</name>
<dbReference type="GO" id="GO:0032259">
    <property type="term" value="P:methylation"/>
    <property type="evidence" value="ECO:0007669"/>
    <property type="project" value="UniProtKB-KW"/>
</dbReference>
<dbReference type="InterPro" id="IPR048375">
    <property type="entry name" value="YtxK-like_N"/>
</dbReference>
<dbReference type="InterPro" id="IPR003356">
    <property type="entry name" value="DNA_methylase_A-5"/>
</dbReference>
<dbReference type="Pfam" id="PF02384">
    <property type="entry name" value="N6_Mtase"/>
    <property type="match status" value="1"/>
</dbReference>
<keyword evidence="4" id="KW-1185">Reference proteome</keyword>
<evidence type="ECO:0000259" key="1">
    <source>
        <dbReference type="Pfam" id="PF02384"/>
    </source>
</evidence>
<dbReference type="RefSeq" id="WP_212369436.1">
    <property type="nucleotide sequence ID" value="NZ_JAGSIE010000016.1"/>
</dbReference>
<proteinExistence type="predicted"/>
<dbReference type="Gene3D" id="3.40.50.150">
    <property type="entry name" value="Vaccinia Virus protein VP39"/>
    <property type="match status" value="1"/>
</dbReference>
<dbReference type="SUPFAM" id="SSF53335">
    <property type="entry name" value="S-adenosyl-L-methionine-dependent methyltransferases"/>
    <property type="match status" value="1"/>
</dbReference>
<keyword evidence="3" id="KW-0808">Transferase</keyword>
<feature type="domain" description="DNA methylase adenine-specific" evidence="1">
    <location>
        <begin position="94"/>
        <end position="304"/>
    </location>
</feature>